<dbReference type="AlphaFoldDB" id="A0A176T7M0"/>
<evidence type="ECO:0000313" key="2">
    <source>
        <dbReference type="Proteomes" id="UP000076923"/>
    </source>
</evidence>
<reference evidence="1 2" key="1">
    <citation type="submission" date="2016-02" db="EMBL/GenBank/DDBJ databases">
        <title>Draft genome sequence of Polaribacter atrinae KACC17473.</title>
        <authorList>
            <person name="Shin S.-K."/>
            <person name="Yi H."/>
        </authorList>
    </citation>
    <scope>NUCLEOTIDE SEQUENCE [LARGE SCALE GENOMIC DNA]</scope>
    <source>
        <strain evidence="1 2">KACC 17473</strain>
    </source>
</reference>
<evidence type="ECO:0000313" key="1">
    <source>
        <dbReference type="EMBL" id="OAD43837.1"/>
    </source>
</evidence>
<protein>
    <submittedName>
        <fullName evidence="1">Uncharacterized protein</fullName>
    </submittedName>
</protein>
<organism evidence="1 2">
    <name type="scientific">Polaribacter atrinae</name>
    <dbReference type="NCBI Taxonomy" id="1333662"/>
    <lineage>
        <taxon>Bacteria</taxon>
        <taxon>Pseudomonadati</taxon>
        <taxon>Bacteroidota</taxon>
        <taxon>Flavobacteriia</taxon>
        <taxon>Flavobacteriales</taxon>
        <taxon>Flavobacteriaceae</taxon>
    </lineage>
</organism>
<proteinExistence type="predicted"/>
<accession>A0A176T7M0</accession>
<dbReference type="EMBL" id="LVWE01000054">
    <property type="protein sequence ID" value="OAD43837.1"/>
    <property type="molecule type" value="Genomic_DNA"/>
</dbReference>
<dbReference type="Proteomes" id="UP000076923">
    <property type="component" value="Unassembled WGS sequence"/>
</dbReference>
<gene>
    <name evidence="1" type="ORF">LPB303_13085</name>
</gene>
<dbReference type="STRING" id="1333662.LPB303_13085"/>
<name>A0A176T7M0_9FLAO</name>
<dbReference type="RefSeq" id="WP_068450962.1">
    <property type="nucleotide sequence ID" value="NZ_CP150660.1"/>
</dbReference>
<comment type="caution">
    <text evidence="1">The sequence shown here is derived from an EMBL/GenBank/DDBJ whole genome shotgun (WGS) entry which is preliminary data.</text>
</comment>
<dbReference type="OrthoDB" id="1423319at2"/>
<keyword evidence="2" id="KW-1185">Reference proteome</keyword>
<sequence length="221" mass="25403">MDKEITFSEFIEHICKRPLMYCLGGTFNEVSAFIQGYCSAKETPISGTEFNRFVCLKNSFPTNYIWTYVIKTCSKNDEDGISNIKETILEFIELSNRMNEEELFQFAVDNANTKEGEPEKVFRKFENALLVGNKKIIQSLILDNDKADLLWKGKYPDSVTEKLNELSENQPIKRIKESENGKSVELVASGFPFTIELILKNNEWKVNADKIIKLRTENNCA</sequence>